<name>A0A8J3F164_9BURK</name>
<gene>
    <name evidence="2" type="ORF">GCM10008066_15350</name>
</gene>
<feature type="chain" id="PRO_5035226006" description="DUF3613 domain-containing protein" evidence="1">
    <location>
        <begin position="51"/>
        <end position="129"/>
    </location>
</feature>
<dbReference type="InterPro" id="IPR022053">
    <property type="entry name" value="DUF3613"/>
</dbReference>
<evidence type="ECO:0000256" key="1">
    <source>
        <dbReference type="SAM" id="SignalP"/>
    </source>
</evidence>
<dbReference type="EMBL" id="BMDI01000001">
    <property type="protein sequence ID" value="GGI18692.1"/>
    <property type="molecule type" value="Genomic_DNA"/>
</dbReference>
<accession>A0A8J3F164</accession>
<feature type="signal peptide" evidence="1">
    <location>
        <begin position="1"/>
        <end position="50"/>
    </location>
</feature>
<proteinExistence type="predicted"/>
<dbReference type="AlphaFoldDB" id="A0A8J3F164"/>
<reference evidence="3" key="1">
    <citation type="journal article" date="2019" name="Int. J. Syst. Evol. Microbiol.">
        <title>The Global Catalogue of Microorganisms (GCM) 10K type strain sequencing project: providing services to taxonomists for standard genome sequencing and annotation.</title>
        <authorList>
            <consortium name="The Broad Institute Genomics Platform"/>
            <consortium name="The Broad Institute Genome Sequencing Center for Infectious Disease"/>
            <person name="Wu L."/>
            <person name="Ma J."/>
        </authorList>
    </citation>
    <scope>NUCLEOTIDE SEQUENCE [LARGE SCALE GENOMIC DNA]</scope>
    <source>
        <strain evidence="3">CCM 2767</strain>
    </source>
</reference>
<dbReference type="Proteomes" id="UP000642180">
    <property type="component" value="Unassembled WGS sequence"/>
</dbReference>
<keyword evidence="3" id="KW-1185">Reference proteome</keyword>
<organism evidence="2 3">
    <name type="scientific">Oxalicibacterium faecigallinarum</name>
    <dbReference type="NCBI Taxonomy" id="573741"/>
    <lineage>
        <taxon>Bacteria</taxon>
        <taxon>Pseudomonadati</taxon>
        <taxon>Pseudomonadota</taxon>
        <taxon>Betaproteobacteria</taxon>
        <taxon>Burkholderiales</taxon>
        <taxon>Oxalobacteraceae</taxon>
        <taxon>Oxalicibacterium</taxon>
    </lineage>
</organism>
<sequence length="129" mass="13935">MTLSFIKNDPTSGAIMHTSQHATSGRPAHARLRIAATGFAALCLFCSAHAQTIESANQAEAEPHQSTTKKHIGDTTNSILQAQANGSMAGAHLPILGPTATLSWQRYLESYKHPIPETFTRKLDEIGQR</sequence>
<keyword evidence="1" id="KW-0732">Signal</keyword>
<comment type="caution">
    <text evidence="2">The sequence shown here is derived from an EMBL/GenBank/DDBJ whole genome shotgun (WGS) entry which is preliminary data.</text>
</comment>
<evidence type="ECO:0008006" key="4">
    <source>
        <dbReference type="Google" id="ProtNLM"/>
    </source>
</evidence>
<evidence type="ECO:0000313" key="3">
    <source>
        <dbReference type="Proteomes" id="UP000642180"/>
    </source>
</evidence>
<protein>
    <recommendedName>
        <fullName evidence="4">DUF3613 domain-containing protein</fullName>
    </recommendedName>
</protein>
<evidence type="ECO:0000313" key="2">
    <source>
        <dbReference type="EMBL" id="GGI18692.1"/>
    </source>
</evidence>
<dbReference type="Pfam" id="PF12266">
    <property type="entry name" value="DUF3613"/>
    <property type="match status" value="1"/>
</dbReference>